<reference evidence="2" key="1">
    <citation type="submission" date="2022-04" db="EMBL/GenBank/DDBJ databases">
        <title>A functionally conserved STORR gene fusion in Papaver species that diverged 16.8 million years ago.</title>
        <authorList>
            <person name="Catania T."/>
        </authorList>
    </citation>
    <scope>NUCLEOTIDE SEQUENCE</scope>
    <source>
        <strain evidence="2">S-188037</strain>
    </source>
</reference>
<dbReference type="AlphaFoldDB" id="A0AAD4X4F3"/>
<dbReference type="EMBL" id="JAJJMB010017174">
    <property type="protein sequence ID" value="KAI3841294.1"/>
    <property type="molecule type" value="Genomic_DNA"/>
</dbReference>
<protein>
    <submittedName>
        <fullName evidence="2">Uncharacterized protein</fullName>
    </submittedName>
</protein>
<name>A0AAD4X4F3_9MAGN</name>
<gene>
    <name evidence="2" type="ORF">MKW98_007775</name>
</gene>
<proteinExistence type="predicted"/>
<sequence>MGRKRSSSEIEIPKTEDENSSERMKNALKDWTNYEGMEKIVAPWVDNVDIKMTFNGYQTQRQVYDDFCICNALRAKLEAEERAHNLTIRLYAAELWHAYAKNKKHKMLASFERMLADDAISDCNKEWIRGKLEKVNKKVNFKKLLKHFKGDIESTLSYLKRGWGEDVKSAVEEKTRENRQRLRRYSHNAKGFHAANFDNKKTQFKFVEKEIADASATIDAAIESCGTFGLTLNRLKHATGGFLRRVFFRFPVDNDQDLMKKWIEEEQKKTY</sequence>
<evidence type="ECO:0000313" key="3">
    <source>
        <dbReference type="Proteomes" id="UP001202328"/>
    </source>
</evidence>
<comment type="caution">
    <text evidence="2">The sequence shown here is derived from an EMBL/GenBank/DDBJ whole genome shotgun (WGS) entry which is preliminary data.</text>
</comment>
<organism evidence="2 3">
    <name type="scientific">Papaver atlanticum</name>
    <dbReference type="NCBI Taxonomy" id="357466"/>
    <lineage>
        <taxon>Eukaryota</taxon>
        <taxon>Viridiplantae</taxon>
        <taxon>Streptophyta</taxon>
        <taxon>Embryophyta</taxon>
        <taxon>Tracheophyta</taxon>
        <taxon>Spermatophyta</taxon>
        <taxon>Magnoliopsida</taxon>
        <taxon>Ranunculales</taxon>
        <taxon>Papaveraceae</taxon>
        <taxon>Papaveroideae</taxon>
        <taxon>Papaver</taxon>
    </lineage>
</organism>
<feature type="region of interest" description="Disordered" evidence="1">
    <location>
        <begin position="1"/>
        <end position="23"/>
    </location>
</feature>
<evidence type="ECO:0000313" key="2">
    <source>
        <dbReference type="EMBL" id="KAI3841294.1"/>
    </source>
</evidence>
<keyword evidence="3" id="KW-1185">Reference proteome</keyword>
<dbReference type="Proteomes" id="UP001202328">
    <property type="component" value="Unassembled WGS sequence"/>
</dbReference>
<evidence type="ECO:0000256" key="1">
    <source>
        <dbReference type="SAM" id="MobiDB-lite"/>
    </source>
</evidence>
<accession>A0AAD4X4F3</accession>